<dbReference type="EMBL" id="SGXA01000003">
    <property type="protein sequence ID" value="RZS68900.1"/>
    <property type="molecule type" value="Genomic_DNA"/>
</dbReference>
<dbReference type="InterPro" id="IPR001544">
    <property type="entry name" value="Aminotrans_IV"/>
</dbReference>
<dbReference type="GO" id="GO:0008652">
    <property type="term" value="P:amino acid biosynthetic process"/>
    <property type="evidence" value="ECO:0007669"/>
    <property type="project" value="UniProtKB-ARBA"/>
</dbReference>
<keyword evidence="11" id="KW-0808">Transferase</keyword>
<accession>A0A4V2F064</accession>
<dbReference type="PANTHER" id="PTHR42743:SF11">
    <property type="entry name" value="AMINODEOXYCHORISMATE LYASE"/>
    <property type="match status" value="1"/>
</dbReference>
<sequence length="282" mass="31522">MSTFDYFNGSFIPGGSPVTGANSRALRYGDGLFETVKLIDNRLLLADAHFDRLFHGLSLLQFEIPKHFTRGFITENILQLVRKNKTEKAARIRLSILRSNGGPYDPESMQPQLLIQCWPLPEHAMQLNQNGLQIGIYADARKACDVFANLKSNNYLPYLMAAQFAKRNQLNDAVLLNVFDRICDASIANIAWVKNGTIFTPPLTEGCVAGVMRRHLLEQCGRITGVTMKEQAGTAEDLAEADEVFLTNAISGIRRVAQCGDKKYGHSLTTQLYDQLIRPLHH</sequence>
<dbReference type="AlphaFoldDB" id="A0A4V2F064"/>
<evidence type="ECO:0000256" key="6">
    <source>
        <dbReference type="ARBA" id="ARBA00013053"/>
    </source>
</evidence>
<dbReference type="Proteomes" id="UP000293874">
    <property type="component" value="Unassembled WGS sequence"/>
</dbReference>
<dbReference type="Gene3D" id="3.30.470.10">
    <property type="match status" value="1"/>
</dbReference>
<evidence type="ECO:0000256" key="8">
    <source>
        <dbReference type="ARBA" id="ARBA00048212"/>
    </source>
</evidence>
<dbReference type="OrthoDB" id="9805628at2"/>
<evidence type="ECO:0000256" key="1">
    <source>
        <dbReference type="ARBA" id="ARBA00001933"/>
    </source>
</evidence>
<dbReference type="FunFam" id="3.20.10.10:FF:000002">
    <property type="entry name" value="D-alanine aminotransferase"/>
    <property type="match status" value="1"/>
</dbReference>
<dbReference type="CDD" id="cd00449">
    <property type="entry name" value="PLPDE_IV"/>
    <property type="match status" value="1"/>
</dbReference>
<dbReference type="GO" id="GO:0046394">
    <property type="term" value="P:carboxylic acid biosynthetic process"/>
    <property type="evidence" value="ECO:0007669"/>
    <property type="project" value="UniProtKB-ARBA"/>
</dbReference>
<keyword evidence="12" id="KW-1185">Reference proteome</keyword>
<comment type="catalytic activity">
    <reaction evidence="8">
        <text>L-valine + 2-oxoglutarate = 3-methyl-2-oxobutanoate + L-glutamate</text>
        <dbReference type="Rhea" id="RHEA:24813"/>
        <dbReference type="ChEBI" id="CHEBI:11851"/>
        <dbReference type="ChEBI" id="CHEBI:16810"/>
        <dbReference type="ChEBI" id="CHEBI:29985"/>
        <dbReference type="ChEBI" id="CHEBI:57762"/>
        <dbReference type="EC" id="2.6.1.42"/>
    </reaction>
</comment>
<comment type="similarity">
    <text evidence="5">Belongs to the class-IV pyridoxal-phosphate-dependent aminotransferase family.</text>
</comment>
<dbReference type="Gene3D" id="3.20.10.10">
    <property type="entry name" value="D-amino Acid Aminotransferase, subunit A, domain 2"/>
    <property type="match status" value="1"/>
</dbReference>
<comment type="cofactor">
    <cofactor evidence="1">
        <name>pyridoxal 5'-phosphate</name>
        <dbReference type="ChEBI" id="CHEBI:597326"/>
    </cofactor>
</comment>
<comment type="pathway">
    <text evidence="3">Amino-acid biosynthesis; L-valine biosynthesis; L-valine from pyruvate: step 4/4.</text>
</comment>
<dbReference type="GO" id="GO:0004084">
    <property type="term" value="F:branched-chain-amino-acid transaminase activity"/>
    <property type="evidence" value="ECO:0007669"/>
    <property type="project" value="UniProtKB-EC"/>
</dbReference>
<comment type="caution">
    <text evidence="11">The sequence shown here is derived from an EMBL/GenBank/DDBJ whole genome shotgun (WGS) entry which is preliminary data.</text>
</comment>
<dbReference type="InterPro" id="IPR050571">
    <property type="entry name" value="Class-IV_PLP-Dep_Aminotrnsfr"/>
</dbReference>
<organism evidence="11 12">
    <name type="scientific">Pseudobacter ginsenosidimutans</name>
    <dbReference type="NCBI Taxonomy" id="661488"/>
    <lineage>
        <taxon>Bacteria</taxon>
        <taxon>Pseudomonadati</taxon>
        <taxon>Bacteroidota</taxon>
        <taxon>Chitinophagia</taxon>
        <taxon>Chitinophagales</taxon>
        <taxon>Chitinophagaceae</taxon>
        <taxon>Pseudobacter</taxon>
    </lineage>
</organism>
<protein>
    <recommendedName>
        <fullName evidence="6">branched-chain-amino-acid transaminase</fullName>
        <ecNumber evidence="6">2.6.1.42</ecNumber>
    </recommendedName>
</protein>
<proteinExistence type="inferred from homology"/>
<keyword evidence="11" id="KW-0032">Aminotransferase</keyword>
<comment type="pathway">
    <text evidence="4">Amino-acid biosynthesis; L-leucine biosynthesis; L-leucine from 3-methyl-2-oxobutanoate: step 4/4.</text>
</comment>
<name>A0A4V2F064_9BACT</name>
<evidence type="ECO:0000256" key="9">
    <source>
        <dbReference type="ARBA" id="ARBA00048798"/>
    </source>
</evidence>
<evidence type="ECO:0000256" key="5">
    <source>
        <dbReference type="ARBA" id="ARBA00009320"/>
    </source>
</evidence>
<dbReference type="PANTHER" id="PTHR42743">
    <property type="entry name" value="AMINO-ACID AMINOTRANSFERASE"/>
    <property type="match status" value="1"/>
</dbReference>
<evidence type="ECO:0000256" key="7">
    <source>
        <dbReference type="ARBA" id="ARBA00022898"/>
    </source>
</evidence>
<evidence type="ECO:0000256" key="2">
    <source>
        <dbReference type="ARBA" id="ARBA00004824"/>
    </source>
</evidence>
<dbReference type="InterPro" id="IPR043131">
    <property type="entry name" value="BCAT-like_N"/>
</dbReference>
<dbReference type="Pfam" id="PF01063">
    <property type="entry name" value="Aminotran_4"/>
    <property type="match status" value="1"/>
</dbReference>
<keyword evidence="7" id="KW-0663">Pyridoxal phosphate</keyword>
<dbReference type="InterPro" id="IPR043132">
    <property type="entry name" value="BCAT-like_C"/>
</dbReference>
<reference evidence="11 12" key="1">
    <citation type="submission" date="2019-02" db="EMBL/GenBank/DDBJ databases">
        <title>Genomic Encyclopedia of Type Strains, Phase IV (KMG-IV): sequencing the most valuable type-strain genomes for metagenomic binning, comparative biology and taxonomic classification.</title>
        <authorList>
            <person name="Goeker M."/>
        </authorList>
    </citation>
    <scope>NUCLEOTIDE SEQUENCE [LARGE SCALE GENOMIC DNA]</scope>
    <source>
        <strain evidence="11 12">DSM 18116</strain>
    </source>
</reference>
<dbReference type="SUPFAM" id="SSF56752">
    <property type="entry name" value="D-aminoacid aminotransferase-like PLP-dependent enzymes"/>
    <property type="match status" value="1"/>
</dbReference>
<dbReference type="InterPro" id="IPR036038">
    <property type="entry name" value="Aminotransferase-like"/>
</dbReference>
<comment type="pathway">
    <text evidence="2">Amino-acid biosynthesis; L-isoleucine biosynthesis; L-isoleucine from 2-oxobutanoate: step 4/4.</text>
</comment>
<evidence type="ECO:0000256" key="10">
    <source>
        <dbReference type="ARBA" id="ARBA00049229"/>
    </source>
</evidence>
<dbReference type="RefSeq" id="WP_130543276.1">
    <property type="nucleotide sequence ID" value="NZ_CP042431.1"/>
</dbReference>
<evidence type="ECO:0000256" key="4">
    <source>
        <dbReference type="ARBA" id="ARBA00005072"/>
    </source>
</evidence>
<comment type="catalytic activity">
    <reaction evidence="10">
        <text>L-leucine + 2-oxoglutarate = 4-methyl-2-oxopentanoate + L-glutamate</text>
        <dbReference type="Rhea" id="RHEA:18321"/>
        <dbReference type="ChEBI" id="CHEBI:16810"/>
        <dbReference type="ChEBI" id="CHEBI:17865"/>
        <dbReference type="ChEBI" id="CHEBI:29985"/>
        <dbReference type="ChEBI" id="CHEBI:57427"/>
        <dbReference type="EC" id="2.6.1.42"/>
    </reaction>
</comment>
<comment type="catalytic activity">
    <reaction evidence="9">
        <text>L-isoleucine + 2-oxoglutarate = (S)-3-methyl-2-oxopentanoate + L-glutamate</text>
        <dbReference type="Rhea" id="RHEA:24801"/>
        <dbReference type="ChEBI" id="CHEBI:16810"/>
        <dbReference type="ChEBI" id="CHEBI:29985"/>
        <dbReference type="ChEBI" id="CHEBI:35146"/>
        <dbReference type="ChEBI" id="CHEBI:58045"/>
        <dbReference type="EC" id="2.6.1.42"/>
    </reaction>
</comment>
<evidence type="ECO:0000313" key="12">
    <source>
        <dbReference type="Proteomes" id="UP000293874"/>
    </source>
</evidence>
<evidence type="ECO:0000313" key="11">
    <source>
        <dbReference type="EMBL" id="RZS68900.1"/>
    </source>
</evidence>
<evidence type="ECO:0000256" key="3">
    <source>
        <dbReference type="ARBA" id="ARBA00004931"/>
    </source>
</evidence>
<dbReference type="EC" id="2.6.1.42" evidence="6"/>
<gene>
    <name evidence="11" type="ORF">EV199_4724</name>
</gene>